<reference evidence="2 3" key="1">
    <citation type="submission" date="2014-04" db="EMBL/GenBank/DDBJ databases">
        <title>Evolutionary Origins and Diversification of the Mycorrhizal Mutualists.</title>
        <authorList>
            <consortium name="DOE Joint Genome Institute"/>
            <consortium name="Mycorrhizal Genomics Consortium"/>
            <person name="Kohler A."/>
            <person name="Kuo A."/>
            <person name="Nagy L.G."/>
            <person name="Floudas D."/>
            <person name="Copeland A."/>
            <person name="Barry K.W."/>
            <person name="Cichocki N."/>
            <person name="Veneault-Fourrey C."/>
            <person name="LaButti K."/>
            <person name="Lindquist E.A."/>
            <person name="Lipzen A."/>
            <person name="Lundell T."/>
            <person name="Morin E."/>
            <person name="Murat C."/>
            <person name="Riley R."/>
            <person name="Ohm R."/>
            <person name="Sun H."/>
            <person name="Tunlid A."/>
            <person name="Henrissat B."/>
            <person name="Grigoriev I.V."/>
            <person name="Hibbett D.S."/>
            <person name="Martin F."/>
        </authorList>
    </citation>
    <scope>NUCLEOTIDE SEQUENCE [LARGE SCALE GENOMIC DNA]</scope>
    <source>
        <strain evidence="2 3">Koide BX008</strain>
    </source>
</reference>
<gene>
    <name evidence="2" type="ORF">M378DRAFT_157660</name>
</gene>
<evidence type="ECO:0000313" key="2">
    <source>
        <dbReference type="EMBL" id="KIL69400.1"/>
    </source>
</evidence>
<protein>
    <submittedName>
        <fullName evidence="2">Uncharacterized protein</fullName>
    </submittedName>
</protein>
<feature type="region of interest" description="Disordered" evidence="1">
    <location>
        <begin position="1"/>
        <end position="28"/>
    </location>
</feature>
<feature type="compositionally biased region" description="Basic and acidic residues" evidence="1">
    <location>
        <begin position="12"/>
        <end position="26"/>
    </location>
</feature>
<dbReference type="HOGENOM" id="CLU_773781_0_0_1"/>
<name>A0A0C2T0R5_AMAMK</name>
<dbReference type="InParanoid" id="A0A0C2T0R5"/>
<evidence type="ECO:0000313" key="3">
    <source>
        <dbReference type="Proteomes" id="UP000054549"/>
    </source>
</evidence>
<keyword evidence="3" id="KW-1185">Reference proteome</keyword>
<proteinExistence type="predicted"/>
<accession>A0A0C2T0R5</accession>
<dbReference type="EMBL" id="KN818226">
    <property type="protein sequence ID" value="KIL69400.1"/>
    <property type="molecule type" value="Genomic_DNA"/>
</dbReference>
<feature type="compositionally biased region" description="Polar residues" evidence="1">
    <location>
        <begin position="1"/>
        <end position="11"/>
    </location>
</feature>
<evidence type="ECO:0000256" key="1">
    <source>
        <dbReference type="SAM" id="MobiDB-lite"/>
    </source>
</evidence>
<organism evidence="2 3">
    <name type="scientific">Amanita muscaria (strain Koide BX008)</name>
    <dbReference type="NCBI Taxonomy" id="946122"/>
    <lineage>
        <taxon>Eukaryota</taxon>
        <taxon>Fungi</taxon>
        <taxon>Dikarya</taxon>
        <taxon>Basidiomycota</taxon>
        <taxon>Agaricomycotina</taxon>
        <taxon>Agaricomycetes</taxon>
        <taxon>Agaricomycetidae</taxon>
        <taxon>Agaricales</taxon>
        <taxon>Pluteineae</taxon>
        <taxon>Amanitaceae</taxon>
        <taxon>Amanita</taxon>
    </lineage>
</organism>
<dbReference type="Proteomes" id="UP000054549">
    <property type="component" value="Unassembled WGS sequence"/>
</dbReference>
<sequence>MGARASNQYSQADKKSNWDAVKDKSPTRSARNSYDFFFCSVRLRLIGILAESISFPDELVEAFIDATWSLPLSAEERISLMTTVPLVNTSWRDAYSHVSSKDIHIPCAAFGHHLLHTILLDVRNIELCKTRCRSITFTVDHPATPVVGGDSDDGHGHLSSSIDAIEDIFYAIEYPRFPNLCRIAIHYHNANFDDIFKNTRLDGLPLQVTSLEVAHTFSPNVPPFLVSAMRHKHHAQLGIPWRMHHVKRLSLGGVGSDYVADMIAACPNLRELELNLAPHTDIFVSLPESVESLILHAPEGADLSAHNLLPSGTLVMQPPRVDDNRWLYLQASTCYSLICMRKTDDMFIIAVTYPSQMS</sequence>
<dbReference type="AlphaFoldDB" id="A0A0C2T0R5"/>
<dbReference type="OrthoDB" id="2836053at2759"/>